<evidence type="ECO:0000313" key="4">
    <source>
        <dbReference type="EMBL" id="KIY96416.1"/>
    </source>
</evidence>
<protein>
    <submittedName>
        <fullName evidence="4">Uncharacterized protein</fullName>
    </submittedName>
</protein>
<feature type="region of interest" description="Disordered" evidence="2">
    <location>
        <begin position="447"/>
        <end position="531"/>
    </location>
</feature>
<dbReference type="Proteomes" id="UP000054498">
    <property type="component" value="Unassembled WGS sequence"/>
</dbReference>
<gene>
    <name evidence="4" type="ORF">MNEG_11545</name>
</gene>
<accession>A0A0D2M565</accession>
<evidence type="ECO:0000313" key="5">
    <source>
        <dbReference type="Proteomes" id="UP000054498"/>
    </source>
</evidence>
<feature type="transmembrane region" description="Helical" evidence="3">
    <location>
        <begin position="290"/>
        <end position="311"/>
    </location>
</feature>
<feature type="region of interest" description="Disordered" evidence="2">
    <location>
        <begin position="123"/>
        <end position="149"/>
    </location>
</feature>
<sequence length="531" mass="50574">MTVKMTGQGGPLELRSENIIQVTQRLAISVNDFYAAQDQFVANLAFVLGIDVSRIKIVKIVPGSTILDYVIREDPVVANAPIAEPVYDTSKNVDSATAAYLAALPTDQQQAYMASYAAAPAASPTGSSPSSDGTNSSAPTSSSTANSSAAAAAAPPAAAASDELARVFAALRDSVANGSMAGKLGIPILDVSVKVELTQAPSAEAQAAVGPGIDLTGGGGAGGAGSGGAAGGGASSGVLSLDQLIASYAQAQAAAGGGGGGGSGAAGGGGGAAAGGNGGAAARAGASHGLSVVLGVCVAIGGAAGLALFAARVVRLRKAGRVTAAPDEPPSGRQGDAQRALGRMSISLRKLASLGARSGTQAEPQEKVRLYMFMSGSGGGGGSSAAGGRSGGGDSAGDEPGAAAAPGAAAEGQVLQGADTSEAGAGEAAQNEALAKVVADATAAAAGEEGPAPLDDREGIAGGGGGAAGVRTRAASKKHRGRLPPLHLGSGAVGSGGDGGDGGGAETQGRITRSAVRPAELPRTSLGQSPE</sequence>
<feature type="compositionally biased region" description="Low complexity" evidence="2">
    <location>
        <begin position="398"/>
        <end position="412"/>
    </location>
</feature>
<dbReference type="STRING" id="145388.A0A0D2M565"/>
<evidence type="ECO:0000256" key="2">
    <source>
        <dbReference type="SAM" id="MobiDB-lite"/>
    </source>
</evidence>
<dbReference type="GeneID" id="25728818"/>
<dbReference type="PANTHER" id="PTHR46769">
    <property type="entry name" value="POLYCYSTIC KIDNEY AND HEPATIC DISEASE 1 (AUTOSOMAL RECESSIVE)-LIKE 1"/>
    <property type="match status" value="1"/>
</dbReference>
<keyword evidence="1" id="KW-0732">Signal</keyword>
<feature type="compositionally biased region" description="Gly residues" evidence="2">
    <location>
        <begin position="491"/>
        <end position="506"/>
    </location>
</feature>
<keyword evidence="3" id="KW-1133">Transmembrane helix</keyword>
<dbReference type="OrthoDB" id="547736at2759"/>
<evidence type="ECO:0000256" key="3">
    <source>
        <dbReference type="SAM" id="Phobius"/>
    </source>
</evidence>
<proteinExistence type="predicted"/>
<organism evidence="4 5">
    <name type="scientific">Monoraphidium neglectum</name>
    <dbReference type="NCBI Taxonomy" id="145388"/>
    <lineage>
        <taxon>Eukaryota</taxon>
        <taxon>Viridiplantae</taxon>
        <taxon>Chlorophyta</taxon>
        <taxon>core chlorophytes</taxon>
        <taxon>Chlorophyceae</taxon>
        <taxon>CS clade</taxon>
        <taxon>Sphaeropleales</taxon>
        <taxon>Selenastraceae</taxon>
        <taxon>Monoraphidium</taxon>
    </lineage>
</organism>
<dbReference type="KEGG" id="mng:MNEG_11545"/>
<dbReference type="EMBL" id="KK103015">
    <property type="protein sequence ID" value="KIY96416.1"/>
    <property type="molecule type" value="Genomic_DNA"/>
</dbReference>
<feature type="compositionally biased region" description="Gly residues" evidence="2">
    <location>
        <begin position="381"/>
        <end position="395"/>
    </location>
</feature>
<name>A0A0D2M565_9CHLO</name>
<feature type="region of interest" description="Disordered" evidence="2">
    <location>
        <begin position="381"/>
        <end position="428"/>
    </location>
</feature>
<keyword evidence="5" id="KW-1185">Reference proteome</keyword>
<keyword evidence="3" id="KW-0812">Transmembrane</keyword>
<keyword evidence="3" id="KW-0472">Membrane</keyword>
<dbReference type="PANTHER" id="PTHR46769:SF2">
    <property type="entry name" value="FIBROCYSTIN-L ISOFORM 2 PRECURSOR-RELATED"/>
    <property type="match status" value="1"/>
</dbReference>
<dbReference type="InterPro" id="IPR052387">
    <property type="entry name" value="Fibrocystin"/>
</dbReference>
<dbReference type="AlphaFoldDB" id="A0A0D2M565"/>
<reference evidence="4 5" key="1">
    <citation type="journal article" date="2013" name="BMC Genomics">
        <title>Reconstruction of the lipid metabolism for the microalga Monoraphidium neglectum from its genome sequence reveals characteristics suitable for biofuel production.</title>
        <authorList>
            <person name="Bogen C."/>
            <person name="Al-Dilaimi A."/>
            <person name="Albersmeier A."/>
            <person name="Wichmann J."/>
            <person name="Grundmann M."/>
            <person name="Rupp O."/>
            <person name="Lauersen K.J."/>
            <person name="Blifernez-Klassen O."/>
            <person name="Kalinowski J."/>
            <person name="Goesmann A."/>
            <person name="Mussgnug J.H."/>
            <person name="Kruse O."/>
        </authorList>
    </citation>
    <scope>NUCLEOTIDE SEQUENCE [LARGE SCALE GENOMIC DNA]</scope>
    <source>
        <strain evidence="4 5">SAG 48.87</strain>
    </source>
</reference>
<evidence type="ECO:0000256" key="1">
    <source>
        <dbReference type="ARBA" id="ARBA00022729"/>
    </source>
</evidence>
<dbReference type="RefSeq" id="XP_013895436.1">
    <property type="nucleotide sequence ID" value="XM_014039982.1"/>
</dbReference>